<name>A0A3N4V402_9RHOB</name>
<proteinExistence type="predicted"/>
<feature type="compositionally biased region" description="Polar residues" evidence="1">
    <location>
        <begin position="202"/>
        <end position="211"/>
    </location>
</feature>
<evidence type="ECO:0000313" key="3">
    <source>
        <dbReference type="Proteomes" id="UP000269689"/>
    </source>
</evidence>
<dbReference type="RefSeq" id="WP_123792015.1">
    <property type="nucleotide sequence ID" value="NZ_RKQK01000001.1"/>
</dbReference>
<comment type="caution">
    <text evidence="2">The sequence shown here is derived from an EMBL/GenBank/DDBJ whole genome shotgun (WGS) entry which is preliminary data.</text>
</comment>
<keyword evidence="3" id="KW-1185">Reference proteome</keyword>
<feature type="compositionally biased region" description="Basic and acidic residues" evidence="1">
    <location>
        <begin position="140"/>
        <end position="159"/>
    </location>
</feature>
<organism evidence="2 3">
    <name type="scientific">Pacificibacter maritimus</name>
    <dbReference type="NCBI Taxonomy" id="762213"/>
    <lineage>
        <taxon>Bacteria</taxon>
        <taxon>Pseudomonadati</taxon>
        <taxon>Pseudomonadota</taxon>
        <taxon>Alphaproteobacteria</taxon>
        <taxon>Rhodobacterales</taxon>
        <taxon>Roseobacteraceae</taxon>
        <taxon>Pacificibacter</taxon>
    </lineage>
</organism>
<reference evidence="2 3" key="1">
    <citation type="submission" date="2018-11" db="EMBL/GenBank/DDBJ databases">
        <title>Genomic Encyclopedia of Type Strains, Phase IV (KMG-IV): sequencing the most valuable type-strain genomes for metagenomic binning, comparative biology and taxonomic classification.</title>
        <authorList>
            <person name="Goeker M."/>
        </authorList>
    </citation>
    <scope>NUCLEOTIDE SEQUENCE [LARGE SCALE GENOMIC DNA]</scope>
    <source>
        <strain evidence="2 3">DSM 104731</strain>
    </source>
</reference>
<feature type="region of interest" description="Disordered" evidence="1">
    <location>
        <begin position="131"/>
        <end position="211"/>
    </location>
</feature>
<sequence length="211" mass="22260">MTDLFGVQAVSGGGTIRSNADLSVPAVPKVAEATHGGDTGDNQKANLPRQTGESGSKTIAQDQSGPYEPKPVSDTNTPREDYDPNMLTGPTPSFQASVLEVESDLRNIIAQVEAKRAITLDEAAIAPVVSPQTVTGFDGKTTDESRPTEHRNARQDRPEIPAISENIDTNLALSPSPVSSEAQDREAAYAGPSATLVPPYRKSTSSIDDMS</sequence>
<evidence type="ECO:0000256" key="1">
    <source>
        <dbReference type="SAM" id="MobiDB-lite"/>
    </source>
</evidence>
<evidence type="ECO:0000313" key="2">
    <source>
        <dbReference type="EMBL" id="RPE71837.1"/>
    </source>
</evidence>
<dbReference type="AlphaFoldDB" id="A0A3N4V402"/>
<protein>
    <submittedName>
        <fullName evidence="2">Uncharacterized protein</fullName>
    </submittedName>
</protein>
<dbReference type="EMBL" id="RKQK01000001">
    <property type="protein sequence ID" value="RPE71837.1"/>
    <property type="molecule type" value="Genomic_DNA"/>
</dbReference>
<dbReference type="Proteomes" id="UP000269689">
    <property type="component" value="Unassembled WGS sequence"/>
</dbReference>
<feature type="compositionally biased region" description="Polar residues" evidence="1">
    <location>
        <begin position="166"/>
        <end position="181"/>
    </location>
</feature>
<dbReference type="OrthoDB" id="7876637at2"/>
<feature type="region of interest" description="Disordered" evidence="1">
    <location>
        <begin position="11"/>
        <end position="95"/>
    </location>
</feature>
<accession>A0A3N4V402</accession>
<feature type="compositionally biased region" description="Polar residues" evidence="1">
    <location>
        <begin position="40"/>
        <end position="64"/>
    </location>
</feature>
<gene>
    <name evidence="2" type="ORF">EDD53_0967</name>
</gene>